<dbReference type="Gene3D" id="1.10.10.10">
    <property type="entry name" value="Winged helix-like DNA-binding domain superfamily/Winged helix DNA-binding domain"/>
    <property type="match status" value="1"/>
</dbReference>
<sequence>MPESGSTVSAAELSRLAGVTRATVSNWRRRHSDFPKPVGGSEARPQFELAAVRAWLSDHDIAPAESPIAELRTLIRAEATPEDVTRLMRGLRHGAAEWVADESAPAELARGVLPLLTKVQDTEGARSAVDALAERAMEHQPTTGVYPTPDRVAALMARLACGPPTGSFRSVLDPACGSGTLLAAAAGRGVGELYGQDSAPVQVERARLTVAAETGTEPDIRAGDSLQADAFPDLLVDAVLVNPPYGDRDWGVAELAFDTRWEFGLPPRLESELAWVQHAVAHLRPGGTAAVLLPPAVAGRPSGRKIRAGLVRAGVLRAVVGLAPGAAQPRHVGLQIWVLRKPAPDSPASDTVLFVDTNRIPPGSGEDRIAWDVVTESVVSAWEAFGSGKDPATKVAAAVSSIDILDDTVDLAPSLYVHETVDSEGVSDRIDAAVHRLGEAGAEFAAARAALAGWTESRGRSWRRVTIAELVKHGQVQWFRAQPPAGEQSGSGRVVLTAADIATGRLPSGTTSSARTAEEIGIEPGDVLVPAVRADHGDNRVVRVAGPEDAAAVRGPHLHTLRVDRERLDPWFLAGFLTGSDGISAARGSTARFDPGKIRIPVVSAVEQQHYGLLFRRFFQLRLAAARAAAAADDLADQVFTGLTTGALIPQEEQ</sequence>
<keyword evidence="3" id="KW-0808">Transferase</keyword>
<evidence type="ECO:0000256" key="1">
    <source>
        <dbReference type="ARBA" id="ARBA00022747"/>
    </source>
</evidence>
<dbReference type="GO" id="GO:0003677">
    <property type="term" value="F:DNA binding"/>
    <property type="evidence" value="ECO:0007669"/>
    <property type="project" value="InterPro"/>
</dbReference>
<dbReference type="InterPro" id="IPR036388">
    <property type="entry name" value="WH-like_DNA-bd_sf"/>
</dbReference>
<evidence type="ECO:0000259" key="2">
    <source>
        <dbReference type="Pfam" id="PF02384"/>
    </source>
</evidence>
<dbReference type="PROSITE" id="PS00092">
    <property type="entry name" value="N6_MTASE"/>
    <property type="match status" value="1"/>
</dbReference>
<keyword evidence="4" id="KW-1185">Reference proteome</keyword>
<dbReference type="GO" id="GO:0009307">
    <property type="term" value="P:DNA restriction-modification system"/>
    <property type="evidence" value="ECO:0007669"/>
    <property type="project" value="UniProtKB-KW"/>
</dbReference>
<feature type="domain" description="DNA methylase adenine-specific" evidence="2">
    <location>
        <begin position="135"/>
        <end position="420"/>
    </location>
</feature>
<dbReference type="EMBL" id="JAAXOT010000024">
    <property type="protein sequence ID" value="NKY60541.1"/>
    <property type="molecule type" value="Genomic_DNA"/>
</dbReference>
<dbReference type="InterPro" id="IPR029063">
    <property type="entry name" value="SAM-dependent_MTases_sf"/>
</dbReference>
<gene>
    <name evidence="3" type="ORF">HGA15_31250</name>
</gene>
<accession>A0A846YS81</accession>
<keyword evidence="3" id="KW-0489">Methyltransferase</keyword>
<dbReference type="PANTHER" id="PTHR42998:SF1">
    <property type="entry name" value="TYPE I RESTRICTION ENZYME HINDI METHYLASE SUBUNIT"/>
    <property type="match status" value="1"/>
</dbReference>
<dbReference type="Proteomes" id="UP000570678">
    <property type="component" value="Unassembled WGS sequence"/>
</dbReference>
<dbReference type="InterPro" id="IPR052916">
    <property type="entry name" value="Type-I_RE_MTase_Subunit"/>
</dbReference>
<dbReference type="InterPro" id="IPR002052">
    <property type="entry name" value="DNA_methylase_N6_adenine_CS"/>
</dbReference>
<keyword evidence="1" id="KW-0680">Restriction system</keyword>
<name>A0A846YS81_9NOCA</name>
<dbReference type="GO" id="GO:0008170">
    <property type="term" value="F:N-methyltransferase activity"/>
    <property type="evidence" value="ECO:0007669"/>
    <property type="project" value="InterPro"/>
</dbReference>
<comment type="caution">
    <text evidence="3">The sequence shown here is derived from an EMBL/GenBank/DDBJ whole genome shotgun (WGS) entry which is preliminary data.</text>
</comment>
<dbReference type="PANTHER" id="PTHR42998">
    <property type="entry name" value="TYPE I RESTRICTION ENZYME HINDVIIP M PROTEIN-RELATED"/>
    <property type="match status" value="1"/>
</dbReference>
<dbReference type="Gene3D" id="3.40.50.150">
    <property type="entry name" value="Vaccinia Virus protein VP39"/>
    <property type="match status" value="1"/>
</dbReference>
<dbReference type="GO" id="GO:0032259">
    <property type="term" value="P:methylation"/>
    <property type="evidence" value="ECO:0007669"/>
    <property type="project" value="UniProtKB-KW"/>
</dbReference>
<reference evidence="3 4" key="1">
    <citation type="submission" date="2020-04" db="EMBL/GenBank/DDBJ databases">
        <title>MicrobeNet Type strains.</title>
        <authorList>
            <person name="Nicholson A.C."/>
        </authorList>
    </citation>
    <scope>NUCLEOTIDE SEQUENCE [LARGE SCALE GENOMIC DNA]</scope>
    <source>
        <strain evidence="3 4">JCM 3332</strain>
    </source>
</reference>
<dbReference type="SUPFAM" id="SSF53335">
    <property type="entry name" value="S-adenosyl-L-methionine-dependent methyltransferases"/>
    <property type="match status" value="1"/>
</dbReference>
<protein>
    <submittedName>
        <fullName evidence="3">N-6 DNA methylase</fullName>
    </submittedName>
</protein>
<evidence type="ECO:0000313" key="4">
    <source>
        <dbReference type="Proteomes" id="UP000570678"/>
    </source>
</evidence>
<organism evidence="3 4">
    <name type="scientific">Nocardia flavorosea</name>
    <dbReference type="NCBI Taxonomy" id="53429"/>
    <lineage>
        <taxon>Bacteria</taxon>
        <taxon>Bacillati</taxon>
        <taxon>Actinomycetota</taxon>
        <taxon>Actinomycetes</taxon>
        <taxon>Mycobacteriales</taxon>
        <taxon>Nocardiaceae</taxon>
        <taxon>Nocardia</taxon>
    </lineage>
</organism>
<dbReference type="AlphaFoldDB" id="A0A846YS81"/>
<proteinExistence type="predicted"/>
<dbReference type="PRINTS" id="PR00507">
    <property type="entry name" value="N12N6MTFRASE"/>
</dbReference>
<evidence type="ECO:0000313" key="3">
    <source>
        <dbReference type="EMBL" id="NKY60541.1"/>
    </source>
</evidence>
<dbReference type="InterPro" id="IPR003356">
    <property type="entry name" value="DNA_methylase_A-5"/>
</dbReference>
<dbReference type="RefSeq" id="WP_062978574.1">
    <property type="nucleotide sequence ID" value="NZ_JAAXOT010000024.1"/>
</dbReference>
<dbReference type="Pfam" id="PF02384">
    <property type="entry name" value="N6_Mtase"/>
    <property type="match status" value="1"/>
</dbReference>
<dbReference type="CDD" id="cd02440">
    <property type="entry name" value="AdoMet_MTases"/>
    <property type="match status" value="1"/>
</dbReference>